<name>B4LPJ4_DROVI</name>
<dbReference type="HOGENOM" id="CLU_232193_0_0_1"/>
<reference evidence="3" key="2">
    <citation type="journal article" date="2008" name="Bioinformatics">
        <title>Assembly reconciliation.</title>
        <authorList>
            <person name="Zimin A.V."/>
            <person name="Smith D.R."/>
            <person name="Sutton G."/>
            <person name="Yorke J.A."/>
        </authorList>
    </citation>
    <scope>NUCLEOTIDE SEQUENCE</scope>
    <source>
        <strain evidence="3">TSC#15010-1051.87</strain>
    </source>
</reference>
<evidence type="ECO:0000313" key="3">
    <source>
        <dbReference type="EMBL" id="EDW61253.1"/>
    </source>
</evidence>
<sequence length="2007" mass="228122">MSSSTSSRLTLSLGDQQLAKLTNESPEIRMRALEQVETRFIRCLQHGEKINFKPVLLLKQLIRWFGYTPLTAADRVLALMLELMRSDYSDAVVRKIPCQRLEAELEKIRKILQCLQSTRAMELLDNLNSLVIALYKETNLSPGKNSSGESQCSIGEMELFSIESFNISPEDYEPAWSCASVDDLATMKTMVDTLTIDSDLQLQENITNLQVKLWDYPVEQLCQPPHILLQLLHVQQLQAGATLLHVNRALLTFVKLLQRRLRIRNKSLDYAFSVKAQAEMPQQLRVSSVLALILNGCLELLGPPLLEHCNHNWHLIELSVEVIKTFGQIAEPIPENIVQRLAMIVPKLIRYCVSLDVANVSETPSLVKKLMIPRLESLIFNGLLLDVITLSLSENGTIDKPTARTLLQPLILDSSYLSCVPMRMHELCNLCGVICTEAAPEEQQMLRLKQAYSLALAQLVAETKLPPMELLQEQRQMCLVLLLLGSESLMKQLIQAIIKCTSFYIAKPELRQEAESLLHTLFDLPDERLRSCALRLLKQPVVEHFHAFMNSSNYLMGCTNTELAKRHILGLPMSSQLLRKLLVQGWLPGQSLQLQQWCIDFLIMVVGLAKLVSCKDFNEIFKIVMPVVPLLVCRAINQPQLQHMLWELFDPDSEYLEPPQALRGNVCYLFHPDAKFRKDAIGRVAYILVWQDHQHKYRPAMDKLCLDFIGHDVCAIQPPVNYYNFFCERSNLPYSRSLNTLLRLLETPDLKPSIRKSTLIQLNVILHNWEAVESFTTCDGAYVLCLKALHDPLLRDRSGGNEETETLLPAVSILLRVLFRSERFRHEFKDNAEMLVCLLRCLFLMPHETQLRAEVSICIFQLLFHEHMTANDASLKLDVDLSAMVVPVSYELDSTIPPTAATEGVALQRHLLVKHFDNNAAMEAQHWRLFMAHRICGSPEDLTLSGVRELDIRETLKLKPADLALVHASLVHLQVQNQLIAANNCSSHETLHQLVASIQLFLVLLRGDMLPAQCSNLWMLMHKYLRLTPGNEADMQLYMELLELCLSCLRHRLPEVLAGLSNALETDPHHSFMVILRDGNVSLKLLHLVTDCLVHLLRWHRQQNNSTWHGKLFEELSTLARTHFEERKLQHVRCVLSVLRHLSERPLQLDNAKLQAYYQHYVQLSSNLRTTTQTGAQWQRDCLLIICQLQTQTKLLGPAICKYPSGNKVLRYLLGLCGHSDTEVRTLAWVAMANWIKSAGNSMTSILLDFHDFLPGGLAACCLSTMLDNHEALLVRELAGRVFELIIPHIGATACSELLMYHSFLKHAHAALVALQLSLDKRQDTKKPEANSSFELISCCVSICVTQVALEPSWCSILCNHAFFNGLSDLMKMSTPGKPYSSVYLELCAGQICKLYAMCYQYNFQFLQRSICRDPVLLKSYVSLINDVLDQKVVPENQLVQMLKLLMVFCKDKNAYDFLCEKFKTHPELLFDLLLYGLNQILIHRAVQRYTLLALSLLLIKAQDAAEEHNLLRVFEAYVEETHTSDEEKEEEDDTDTDTDSDDKENSTNALNKQLKILSLKPLARQNLPTTNSKQLAPAPGQSKEFTNAAVLLYHSLDQLFELHYPAKTYSFLQAPSKSHVQICEVLGNLLKQSAWAADAARHFKLLERVIHLLETFLDDASVGNATVYVRRVGAHKSRDIINNLLVLLNMLMHWQNTPHAVITDPVMAARVVRVLVRLWPWLSHSAVLKHMTVRLTTLLTEHSFEMCKQTSQVLSSQSHSLLQLMVRVADHESTKKEGSGAKPDFAKCSSDSIIDAALRVMINCCSCAEGRLSLGKMRVLDMFDTIMPASNSNAGRVKSDILLAWLAFWEVFSRYELGYKICHLQALLNLVRRSPPLSKMRMRCLRIIRNMCFSNHNRMLLVNMAGFPDFLRDIVSQPVQDRSGGGDTNVDSYVEHHLVVLCLWKLFGFSAKCKAMLRGTKLHKQLTMLWDHLVAMETERPNQFKILPFAAELKDLLAKLFESLQP</sequence>
<dbReference type="PANTHER" id="PTHR31691">
    <property type="entry name" value="ROTATIN"/>
    <property type="match status" value="1"/>
</dbReference>
<dbReference type="InParanoid" id="B4LPJ4"/>
<evidence type="ECO:0000313" key="4">
    <source>
        <dbReference type="EMBL" id="KRF79875.1"/>
    </source>
</evidence>
<gene>
    <name evidence="3" type="primary">Dvir\GJ21927</name>
    <name evidence="3" type="ORF">Dvir_GJ21927</name>
</gene>
<dbReference type="InterPro" id="IPR030791">
    <property type="entry name" value="Rotatin"/>
</dbReference>
<dbReference type="EMBL" id="CH940648">
    <property type="protein sequence ID" value="EDW61253.1"/>
    <property type="molecule type" value="Genomic_DNA"/>
</dbReference>
<reference evidence="3 5" key="1">
    <citation type="journal article" date="2007" name="Nature">
        <title>Evolution of genes and genomes on the Drosophila phylogeny.</title>
        <authorList>
            <consortium name="Drosophila 12 Genomes Consortium"/>
            <person name="Clark A.G."/>
            <person name="Eisen M.B."/>
            <person name="Smith D.R."/>
            <person name="Bergman C.M."/>
            <person name="Oliver B."/>
            <person name="Markow T.A."/>
            <person name="Kaufman T.C."/>
            <person name="Kellis M."/>
            <person name="Gelbart W."/>
            <person name="Iyer V.N."/>
            <person name="Pollard D.A."/>
            <person name="Sackton T.B."/>
            <person name="Larracuente A.M."/>
            <person name="Singh N.D."/>
            <person name="Abad J.P."/>
            <person name="Abt D.N."/>
            <person name="Adryan B."/>
            <person name="Aguade M."/>
            <person name="Akashi H."/>
            <person name="Anderson W.W."/>
            <person name="Aquadro C.F."/>
            <person name="Ardell D.H."/>
            <person name="Arguello R."/>
            <person name="Artieri C.G."/>
            <person name="Barbash D.A."/>
            <person name="Barker D."/>
            <person name="Barsanti P."/>
            <person name="Batterham P."/>
            <person name="Batzoglou S."/>
            <person name="Begun D."/>
            <person name="Bhutkar A."/>
            <person name="Blanco E."/>
            <person name="Bosak S.A."/>
            <person name="Bradley R.K."/>
            <person name="Brand A.D."/>
            <person name="Brent M.R."/>
            <person name="Brooks A.N."/>
            <person name="Brown R.H."/>
            <person name="Butlin R.K."/>
            <person name="Caggese C."/>
            <person name="Calvi B.R."/>
            <person name="Bernardo de Carvalho A."/>
            <person name="Caspi A."/>
            <person name="Castrezana S."/>
            <person name="Celniker S.E."/>
            <person name="Chang J.L."/>
            <person name="Chapple C."/>
            <person name="Chatterji S."/>
            <person name="Chinwalla A."/>
            <person name="Civetta A."/>
            <person name="Clifton S.W."/>
            <person name="Comeron J.M."/>
            <person name="Costello J.C."/>
            <person name="Coyne J.A."/>
            <person name="Daub J."/>
            <person name="David R.G."/>
            <person name="Delcher A.L."/>
            <person name="Delehaunty K."/>
            <person name="Do C.B."/>
            <person name="Ebling H."/>
            <person name="Edwards K."/>
            <person name="Eickbush T."/>
            <person name="Evans J.D."/>
            <person name="Filipski A."/>
            <person name="Findeiss S."/>
            <person name="Freyhult E."/>
            <person name="Fulton L."/>
            <person name="Fulton R."/>
            <person name="Garcia A.C."/>
            <person name="Gardiner A."/>
            <person name="Garfield D.A."/>
            <person name="Garvin B.E."/>
            <person name="Gibson G."/>
            <person name="Gilbert D."/>
            <person name="Gnerre S."/>
            <person name="Godfrey J."/>
            <person name="Good R."/>
            <person name="Gotea V."/>
            <person name="Gravely B."/>
            <person name="Greenberg A.J."/>
            <person name="Griffiths-Jones S."/>
            <person name="Gross S."/>
            <person name="Guigo R."/>
            <person name="Gustafson E.A."/>
            <person name="Haerty W."/>
            <person name="Hahn M.W."/>
            <person name="Halligan D.L."/>
            <person name="Halpern A.L."/>
            <person name="Halter G.M."/>
            <person name="Han M.V."/>
            <person name="Heger A."/>
            <person name="Hillier L."/>
            <person name="Hinrichs A.S."/>
            <person name="Holmes I."/>
            <person name="Hoskins R.A."/>
            <person name="Hubisz M.J."/>
            <person name="Hultmark D."/>
            <person name="Huntley M.A."/>
            <person name="Jaffe D.B."/>
            <person name="Jagadeeshan S."/>
            <person name="Jeck W.R."/>
            <person name="Johnson J."/>
            <person name="Jones C.D."/>
            <person name="Jordan W.C."/>
            <person name="Karpen G.H."/>
            <person name="Kataoka E."/>
            <person name="Keightley P.D."/>
            <person name="Kheradpour P."/>
            <person name="Kirkness E.F."/>
            <person name="Koerich L.B."/>
            <person name="Kristiansen K."/>
            <person name="Kudrna D."/>
            <person name="Kulathinal R.J."/>
            <person name="Kumar S."/>
            <person name="Kwok R."/>
            <person name="Lander E."/>
            <person name="Langley C.H."/>
            <person name="Lapoint R."/>
            <person name="Lazzaro B.P."/>
            <person name="Lee S.J."/>
            <person name="Levesque L."/>
            <person name="Li R."/>
            <person name="Lin C.F."/>
            <person name="Lin M.F."/>
            <person name="Lindblad-Toh K."/>
            <person name="Llopart A."/>
            <person name="Long M."/>
            <person name="Low L."/>
            <person name="Lozovsky E."/>
            <person name="Lu J."/>
            <person name="Luo M."/>
            <person name="Machado C.A."/>
            <person name="Makalowski W."/>
            <person name="Marzo M."/>
            <person name="Matsuda M."/>
            <person name="Matzkin L."/>
            <person name="McAllister B."/>
            <person name="McBride C.S."/>
            <person name="McKernan B."/>
            <person name="McKernan K."/>
            <person name="Mendez-Lago M."/>
            <person name="Minx P."/>
            <person name="Mollenhauer M.U."/>
            <person name="Montooth K."/>
            <person name="Mount S.M."/>
            <person name="Mu X."/>
            <person name="Myers E."/>
            <person name="Negre B."/>
            <person name="Newfeld S."/>
            <person name="Nielsen R."/>
            <person name="Noor M.A."/>
            <person name="O'Grady P."/>
            <person name="Pachter L."/>
            <person name="Papaceit M."/>
            <person name="Parisi M.J."/>
            <person name="Parisi M."/>
            <person name="Parts L."/>
            <person name="Pedersen J.S."/>
            <person name="Pesole G."/>
            <person name="Phillippy A.M."/>
            <person name="Ponting C.P."/>
            <person name="Pop M."/>
            <person name="Porcelli D."/>
            <person name="Powell J.R."/>
            <person name="Prohaska S."/>
            <person name="Pruitt K."/>
            <person name="Puig M."/>
            <person name="Quesneville H."/>
            <person name="Ram K.R."/>
            <person name="Rand D."/>
            <person name="Rasmussen M.D."/>
            <person name="Reed L.K."/>
            <person name="Reenan R."/>
            <person name="Reily A."/>
            <person name="Remington K.A."/>
            <person name="Rieger T.T."/>
            <person name="Ritchie M.G."/>
            <person name="Robin C."/>
            <person name="Rogers Y.H."/>
            <person name="Rohde C."/>
            <person name="Rozas J."/>
            <person name="Rubenfield M.J."/>
            <person name="Ruiz A."/>
            <person name="Russo S."/>
            <person name="Salzberg S.L."/>
            <person name="Sanchez-Gracia A."/>
            <person name="Saranga D.J."/>
            <person name="Sato H."/>
            <person name="Schaeffer S.W."/>
            <person name="Schatz M.C."/>
            <person name="Schlenke T."/>
            <person name="Schwartz R."/>
            <person name="Segarra C."/>
            <person name="Singh R.S."/>
            <person name="Sirot L."/>
            <person name="Sirota M."/>
            <person name="Sisneros N.B."/>
            <person name="Smith C.D."/>
            <person name="Smith T.F."/>
            <person name="Spieth J."/>
            <person name="Stage D.E."/>
            <person name="Stark A."/>
            <person name="Stephan W."/>
            <person name="Strausberg R.L."/>
            <person name="Strempel S."/>
            <person name="Sturgill D."/>
            <person name="Sutton G."/>
            <person name="Sutton G.G."/>
            <person name="Tao W."/>
            <person name="Teichmann S."/>
            <person name="Tobari Y.N."/>
            <person name="Tomimura Y."/>
            <person name="Tsolas J.M."/>
            <person name="Valente V.L."/>
            <person name="Venter E."/>
            <person name="Venter J.C."/>
            <person name="Vicario S."/>
            <person name="Vieira F.G."/>
            <person name="Vilella A.J."/>
            <person name="Villasante A."/>
            <person name="Walenz B."/>
            <person name="Wang J."/>
            <person name="Wasserman M."/>
            <person name="Watts T."/>
            <person name="Wilson D."/>
            <person name="Wilson R.K."/>
            <person name="Wing R.A."/>
            <person name="Wolfner M.F."/>
            <person name="Wong A."/>
            <person name="Wong G.K."/>
            <person name="Wu C.I."/>
            <person name="Wu G."/>
            <person name="Yamamoto D."/>
            <person name="Yang H.P."/>
            <person name="Yang S.P."/>
            <person name="Yorke J.A."/>
            <person name="Yoshida K."/>
            <person name="Zdobnov E."/>
            <person name="Zhang P."/>
            <person name="Zhang Y."/>
            <person name="Zimin A.V."/>
            <person name="Baldwin J."/>
            <person name="Abdouelleil A."/>
            <person name="Abdulkadir J."/>
            <person name="Abebe A."/>
            <person name="Abera B."/>
            <person name="Abreu J."/>
            <person name="Acer S.C."/>
            <person name="Aftuck L."/>
            <person name="Alexander A."/>
            <person name="An P."/>
            <person name="Anderson E."/>
            <person name="Anderson S."/>
            <person name="Arachi H."/>
            <person name="Azer M."/>
            <person name="Bachantsang P."/>
            <person name="Barry A."/>
            <person name="Bayul T."/>
            <person name="Berlin A."/>
            <person name="Bessette D."/>
            <person name="Bloom T."/>
            <person name="Blye J."/>
            <person name="Boguslavskiy L."/>
            <person name="Bonnet C."/>
            <person name="Boukhgalter B."/>
            <person name="Bourzgui I."/>
            <person name="Brown A."/>
            <person name="Cahill P."/>
            <person name="Channer S."/>
            <person name="Cheshatsang Y."/>
            <person name="Chuda L."/>
            <person name="Citroen M."/>
            <person name="Collymore A."/>
            <person name="Cooke P."/>
            <person name="Costello M."/>
            <person name="D'Aco K."/>
            <person name="Daza R."/>
            <person name="De Haan G."/>
            <person name="DeGray S."/>
            <person name="DeMaso C."/>
            <person name="Dhargay N."/>
            <person name="Dooley K."/>
            <person name="Dooley E."/>
            <person name="Doricent M."/>
            <person name="Dorje P."/>
            <person name="Dorjee K."/>
            <person name="Dupes A."/>
            <person name="Elong R."/>
            <person name="Falk J."/>
            <person name="Farina A."/>
            <person name="Faro S."/>
            <person name="Ferguson D."/>
            <person name="Fisher S."/>
            <person name="Foley C.D."/>
            <person name="Franke A."/>
            <person name="Friedrich D."/>
            <person name="Gadbois L."/>
            <person name="Gearin G."/>
            <person name="Gearin C.R."/>
            <person name="Giannoukos G."/>
            <person name="Goode T."/>
            <person name="Graham J."/>
            <person name="Grandbois E."/>
            <person name="Grewal S."/>
            <person name="Gyaltsen K."/>
            <person name="Hafez N."/>
            <person name="Hagos B."/>
            <person name="Hall J."/>
            <person name="Henson C."/>
            <person name="Hollinger A."/>
            <person name="Honan T."/>
            <person name="Huard M.D."/>
            <person name="Hughes L."/>
            <person name="Hurhula B."/>
            <person name="Husby M.E."/>
            <person name="Kamat A."/>
            <person name="Kanga B."/>
            <person name="Kashin S."/>
            <person name="Khazanovich D."/>
            <person name="Kisner P."/>
            <person name="Lance K."/>
            <person name="Lara M."/>
            <person name="Lee W."/>
            <person name="Lennon N."/>
            <person name="Letendre F."/>
            <person name="LeVine R."/>
            <person name="Lipovsky A."/>
            <person name="Liu X."/>
            <person name="Liu J."/>
            <person name="Liu S."/>
            <person name="Lokyitsang T."/>
            <person name="Lokyitsang Y."/>
            <person name="Lubonja R."/>
            <person name="Lui A."/>
            <person name="MacDonald P."/>
            <person name="Magnisalis V."/>
            <person name="Maru K."/>
            <person name="Matthews C."/>
            <person name="McCusker W."/>
            <person name="McDonough S."/>
            <person name="Mehta T."/>
            <person name="Meldrim J."/>
            <person name="Meneus L."/>
            <person name="Mihai O."/>
            <person name="Mihalev A."/>
            <person name="Mihova T."/>
            <person name="Mittelman R."/>
            <person name="Mlenga V."/>
            <person name="Montmayeur A."/>
            <person name="Mulrain L."/>
            <person name="Navidi A."/>
            <person name="Naylor J."/>
            <person name="Negash T."/>
            <person name="Nguyen T."/>
            <person name="Nguyen N."/>
            <person name="Nicol R."/>
            <person name="Norbu C."/>
            <person name="Norbu N."/>
            <person name="Novod N."/>
            <person name="O'Neill B."/>
            <person name="Osman S."/>
            <person name="Markiewicz E."/>
            <person name="Oyono O.L."/>
            <person name="Patti C."/>
            <person name="Phunkhang P."/>
            <person name="Pierre F."/>
            <person name="Priest M."/>
            <person name="Raghuraman S."/>
            <person name="Rege F."/>
            <person name="Reyes R."/>
            <person name="Rise C."/>
            <person name="Rogov P."/>
            <person name="Ross K."/>
            <person name="Ryan E."/>
            <person name="Settipalli S."/>
            <person name="Shea T."/>
            <person name="Sherpa N."/>
            <person name="Shi L."/>
            <person name="Shih D."/>
            <person name="Sparrow T."/>
            <person name="Spaulding J."/>
            <person name="Stalker J."/>
            <person name="Stange-Thomann N."/>
            <person name="Stavropoulos S."/>
            <person name="Stone C."/>
            <person name="Strader C."/>
            <person name="Tesfaye S."/>
            <person name="Thomson T."/>
            <person name="Thoulutsang Y."/>
            <person name="Thoulutsang D."/>
            <person name="Topham K."/>
            <person name="Topping I."/>
            <person name="Tsamla T."/>
            <person name="Vassiliev H."/>
            <person name="Vo A."/>
            <person name="Wangchuk T."/>
            <person name="Wangdi T."/>
            <person name="Weiand M."/>
            <person name="Wilkinson J."/>
            <person name="Wilson A."/>
            <person name="Yadav S."/>
            <person name="Young G."/>
            <person name="Yu Q."/>
            <person name="Zembek L."/>
            <person name="Zhong D."/>
            <person name="Zimmer A."/>
            <person name="Zwirko Z."/>
            <person name="Jaffe D.B."/>
            <person name="Alvarez P."/>
            <person name="Brockman W."/>
            <person name="Butler J."/>
            <person name="Chin C."/>
            <person name="Gnerre S."/>
            <person name="Grabherr M."/>
            <person name="Kleber M."/>
            <person name="Mauceli E."/>
            <person name="MacCallum I."/>
        </authorList>
    </citation>
    <scope>NUCLEOTIDE SEQUENCE [LARGE SCALE GENOMIC DNA]</scope>
    <source>
        <strain evidence="3">TSC#15010-1051.87</strain>
        <strain evidence="5">Tucson 15010-1051.87</strain>
    </source>
</reference>
<keyword evidence="5" id="KW-1185">Reference proteome</keyword>
<dbReference type="Pfam" id="PF14726">
    <property type="entry name" value="RTTN_N"/>
    <property type="match status" value="1"/>
</dbReference>
<dbReference type="eggNOG" id="ENOG502QPM7">
    <property type="taxonomic scope" value="Eukaryota"/>
</dbReference>
<reference evidence="3" key="3">
    <citation type="submission" date="2008-06" db="EMBL/GenBank/DDBJ databases">
        <authorList>
            <consortium name="FlyBase"/>
        </authorList>
    </citation>
    <scope>NUCLEOTIDE SEQUENCE</scope>
    <source>
        <strain evidence="3">TSC#15010-1051.87</strain>
    </source>
</reference>
<dbReference type="GO" id="GO:0007099">
    <property type="term" value="P:centriole replication"/>
    <property type="evidence" value="ECO:0007669"/>
    <property type="project" value="TreeGrafter"/>
</dbReference>
<dbReference type="Proteomes" id="UP000008792">
    <property type="component" value="Unassembled WGS sequence"/>
</dbReference>
<dbReference type="SUPFAM" id="SSF48371">
    <property type="entry name" value="ARM repeat"/>
    <property type="match status" value="2"/>
</dbReference>
<dbReference type="GO" id="GO:0032053">
    <property type="term" value="P:ciliary basal body organization"/>
    <property type="evidence" value="ECO:0007669"/>
    <property type="project" value="TreeGrafter"/>
</dbReference>
<feature type="region of interest" description="Disordered" evidence="1">
    <location>
        <begin position="1522"/>
        <end position="1548"/>
    </location>
</feature>
<dbReference type="GO" id="GO:0036064">
    <property type="term" value="C:ciliary basal body"/>
    <property type="evidence" value="ECO:0007669"/>
    <property type="project" value="InterPro"/>
</dbReference>
<dbReference type="OMA" id="MINCCSC"/>
<protein>
    <submittedName>
        <fullName evidence="3">Uncharacterized protein, isoform A</fullName>
    </submittedName>
    <submittedName>
        <fullName evidence="4">Uncharacterized protein, isoform C</fullName>
    </submittedName>
</protein>
<feature type="compositionally biased region" description="Acidic residues" evidence="1">
    <location>
        <begin position="1527"/>
        <end position="1543"/>
    </location>
</feature>
<dbReference type="InterPro" id="IPR029249">
    <property type="entry name" value="Rotatin_N"/>
</dbReference>
<dbReference type="FunCoup" id="B4LPJ4">
    <property type="interactions" value="7"/>
</dbReference>
<dbReference type="PANTHER" id="PTHR31691:SF1">
    <property type="entry name" value="ROTATIN"/>
    <property type="match status" value="1"/>
</dbReference>
<dbReference type="STRING" id="7244.B4LPJ4"/>
<dbReference type="KEGG" id="dvi:6625982"/>
<accession>B4LPJ4</accession>
<feature type="domain" description="Rotatin N-terminal" evidence="2">
    <location>
        <begin position="27"/>
        <end position="127"/>
    </location>
</feature>
<proteinExistence type="predicted"/>
<dbReference type="GO" id="GO:0005813">
    <property type="term" value="C:centrosome"/>
    <property type="evidence" value="ECO:0007669"/>
    <property type="project" value="InterPro"/>
</dbReference>
<dbReference type="OrthoDB" id="428850at2759"/>
<dbReference type="InterPro" id="IPR016024">
    <property type="entry name" value="ARM-type_fold"/>
</dbReference>
<evidence type="ECO:0000259" key="2">
    <source>
        <dbReference type="Pfam" id="PF14726"/>
    </source>
</evidence>
<dbReference type="GO" id="GO:0010457">
    <property type="term" value="P:centriole-centriole cohesion"/>
    <property type="evidence" value="ECO:0007669"/>
    <property type="project" value="TreeGrafter"/>
</dbReference>
<dbReference type="GO" id="GO:0005814">
    <property type="term" value="C:centriole"/>
    <property type="evidence" value="ECO:0007669"/>
    <property type="project" value="TreeGrafter"/>
</dbReference>
<organism evidence="3 5">
    <name type="scientific">Drosophila virilis</name>
    <name type="common">Fruit fly</name>
    <dbReference type="NCBI Taxonomy" id="7244"/>
    <lineage>
        <taxon>Eukaryota</taxon>
        <taxon>Metazoa</taxon>
        <taxon>Ecdysozoa</taxon>
        <taxon>Arthropoda</taxon>
        <taxon>Hexapoda</taxon>
        <taxon>Insecta</taxon>
        <taxon>Pterygota</taxon>
        <taxon>Neoptera</taxon>
        <taxon>Endopterygota</taxon>
        <taxon>Diptera</taxon>
        <taxon>Brachycera</taxon>
        <taxon>Muscomorpha</taxon>
        <taxon>Ephydroidea</taxon>
        <taxon>Drosophilidae</taxon>
        <taxon>Drosophila</taxon>
    </lineage>
</organism>
<evidence type="ECO:0000313" key="5">
    <source>
        <dbReference type="Proteomes" id="UP000008792"/>
    </source>
</evidence>
<dbReference type="EMBL" id="CH940648">
    <property type="protein sequence ID" value="KRF79875.1"/>
    <property type="molecule type" value="Genomic_DNA"/>
</dbReference>
<evidence type="ECO:0000256" key="1">
    <source>
        <dbReference type="SAM" id="MobiDB-lite"/>
    </source>
</evidence>